<evidence type="ECO:0000256" key="13">
    <source>
        <dbReference type="SAM" id="Phobius"/>
    </source>
</evidence>
<evidence type="ECO:0000256" key="2">
    <source>
        <dbReference type="ARBA" id="ARBA00004651"/>
    </source>
</evidence>
<organism evidence="15 16">
    <name type="scientific">Comamonas serinivorans</name>
    <dbReference type="NCBI Taxonomy" id="1082851"/>
    <lineage>
        <taxon>Bacteria</taxon>
        <taxon>Pseudomonadati</taxon>
        <taxon>Pseudomonadota</taxon>
        <taxon>Betaproteobacteria</taxon>
        <taxon>Burkholderiales</taxon>
        <taxon>Comamonadaceae</taxon>
        <taxon>Comamonas</taxon>
    </lineage>
</organism>
<sequence>MTLPLIPDGPRHYPRAARWLHWLMAIGLIWILTSASVHALLPKSGLDEFMWPTHKHVGTVLLVLVVIRLGLAVAQRAARPRSTSRLASLGHVALYALMLAIPTLGLLRQIGSGRAFSPLGLPLIPGFDGPKIDGLVNLGNDLHGELGWVLLALALGHVLMVIVHVVKGEAHIWHRMRG</sequence>
<keyword evidence="11 13" id="KW-0472">Membrane</keyword>
<evidence type="ECO:0000256" key="10">
    <source>
        <dbReference type="ARBA" id="ARBA00023004"/>
    </source>
</evidence>
<evidence type="ECO:0000256" key="3">
    <source>
        <dbReference type="ARBA" id="ARBA00022448"/>
    </source>
</evidence>
<dbReference type="PANTHER" id="PTHR30529">
    <property type="entry name" value="CYTOCHROME B561"/>
    <property type="match status" value="1"/>
</dbReference>
<keyword evidence="4" id="KW-1003">Cell membrane</keyword>
<comment type="subcellular location">
    <subcellularLocation>
        <location evidence="2">Cell membrane</location>
        <topology evidence="2">Multi-pass membrane protein</topology>
    </subcellularLocation>
</comment>
<accession>A0A1Y0EJQ1</accession>
<keyword evidence="5" id="KW-0349">Heme</keyword>
<reference evidence="15 16" key="1">
    <citation type="submission" date="2017-05" db="EMBL/GenBank/DDBJ databases">
        <authorList>
            <person name="Song R."/>
            <person name="Chenine A.L."/>
            <person name="Ruprecht R.M."/>
        </authorList>
    </citation>
    <scope>NUCLEOTIDE SEQUENCE [LARGE SCALE GENOMIC DNA]</scope>
    <source>
        <strain evidence="15 16">DSM 26136</strain>
    </source>
</reference>
<dbReference type="InterPro" id="IPR016174">
    <property type="entry name" value="Di-haem_cyt_TM"/>
</dbReference>
<dbReference type="Proteomes" id="UP000196138">
    <property type="component" value="Chromosome"/>
</dbReference>
<feature type="transmembrane region" description="Helical" evidence="13">
    <location>
        <begin position="20"/>
        <end position="41"/>
    </location>
</feature>
<dbReference type="InterPro" id="IPR052168">
    <property type="entry name" value="Cytochrome_b561_oxidase"/>
</dbReference>
<protein>
    <submittedName>
        <fullName evidence="15">Cytochrome B</fullName>
    </submittedName>
</protein>
<keyword evidence="6 13" id="KW-0812">Transmembrane</keyword>
<proteinExistence type="inferred from homology"/>
<evidence type="ECO:0000313" key="15">
    <source>
        <dbReference type="EMBL" id="ARU03806.1"/>
    </source>
</evidence>
<comment type="cofactor">
    <cofactor evidence="1">
        <name>heme b</name>
        <dbReference type="ChEBI" id="CHEBI:60344"/>
    </cofactor>
</comment>
<dbReference type="GO" id="GO:0046872">
    <property type="term" value="F:metal ion binding"/>
    <property type="evidence" value="ECO:0007669"/>
    <property type="project" value="UniProtKB-KW"/>
</dbReference>
<evidence type="ECO:0000259" key="14">
    <source>
        <dbReference type="Pfam" id="PF01292"/>
    </source>
</evidence>
<dbReference type="PANTHER" id="PTHR30529:SF1">
    <property type="entry name" value="CYTOCHROME B561 HOMOLOG 2"/>
    <property type="match status" value="1"/>
</dbReference>
<keyword evidence="7" id="KW-0479">Metal-binding</keyword>
<feature type="transmembrane region" description="Helical" evidence="13">
    <location>
        <begin position="146"/>
        <end position="166"/>
    </location>
</feature>
<evidence type="ECO:0000256" key="6">
    <source>
        <dbReference type="ARBA" id="ARBA00022692"/>
    </source>
</evidence>
<dbReference type="OrthoDB" id="8536275at2"/>
<evidence type="ECO:0000256" key="5">
    <source>
        <dbReference type="ARBA" id="ARBA00022617"/>
    </source>
</evidence>
<evidence type="ECO:0000256" key="7">
    <source>
        <dbReference type="ARBA" id="ARBA00022723"/>
    </source>
</evidence>
<evidence type="ECO:0000256" key="1">
    <source>
        <dbReference type="ARBA" id="ARBA00001970"/>
    </source>
</evidence>
<feature type="transmembrane region" description="Helical" evidence="13">
    <location>
        <begin position="56"/>
        <end position="74"/>
    </location>
</feature>
<dbReference type="AlphaFoldDB" id="A0A1Y0EJQ1"/>
<keyword evidence="9 13" id="KW-1133">Transmembrane helix</keyword>
<dbReference type="SUPFAM" id="SSF81342">
    <property type="entry name" value="Transmembrane di-heme cytochromes"/>
    <property type="match status" value="1"/>
</dbReference>
<dbReference type="InterPro" id="IPR011577">
    <property type="entry name" value="Cyt_b561_bac/Ni-Hgenase"/>
</dbReference>
<dbReference type="EMBL" id="CP021455">
    <property type="protein sequence ID" value="ARU03806.1"/>
    <property type="molecule type" value="Genomic_DNA"/>
</dbReference>
<evidence type="ECO:0000256" key="9">
    <source>
        <dbReference type="ARBA" id="ARBA00022989"/>
    </source>
</evidence>
<feature type="domain" description="Cytochrome b561 bacterial/Ni-hydrogenase" evidence="14">
    <location>
        <begin position="12"/>
        <end position="176"/>
    </location>
</feature>
<dbReference type="GO" id="GO:0020037">
    <property type="term" value="F:heme binding"/>
    <property type="evidence" value="ECO:0007669"/>
    <property type="project" value="TreeGrafter"/>
</dbReference>
<evidence type="ECO:0000256" key="4">
    <source>
        <dbReference type="ARBA" id="ARBA00022475"/>
    </source>
</evidence>
<keyword evidence="16" id="KW-1185">Reference proteome</keyword>
<keyword evidence="8" id="KW-0249">Electron transport</keyword>
<feature type="transmembrane region" description="Helical" evidence="13">
    <location>
        <begin position="86"/>
        <end position="107"/>
    </location>
</feature>
<dbReference type="GO" id="GO:0005886">
    <property type="term" value="C:plasma membrane"/>
    <property type="evidence" value="ECO:0007669"/>
    <property type="project" value="UniProtKB-SubCell"/>
</dbReference>
<evidence type="ECO:0000313" key="16">
    <source>
        <dbReference type="Proteomes" id="UP000196138"/>
    </source>
</evidence>
<evidence type="ECO:0000256" key="12">
    <source>
        <dbReference type="ARBA" id="ARBA00037975"/>
    </source>
</evidence>
<dbReference type="GO" id="GO:0009055">
    <property type="term" value="F:electron transfer activity"/>
    <property type="evidence" value="ECO:0007669"/>
    <property type="project" value="InterPro"/>
</dbReference>
<dbReference type="KEGG" id="cser:CCO03_03105"/>
<name>A0A1Y0EJQ1_9BURK</name>
<dbReference type="Pfam" id="PF01292">
    <property type="entry name" value="Ni_hydr_CYTB"/>
    <property type="match status" value="1"/>
</dbReference>
<keyword evidence="10" id="KW-0408">Iron</keyword>
<keyword evidence="3" id="KW-0813">Transport</keyword>
<comment type="similarity">
    <text evidence="12">Belongs to the cytochrome b561 family.</text>
</comment>
<evidence type="ECO:0000256" key="8">
    <source>
        <dbReference type="ARBA" id="ARBA00022982"/>
    </source>
</evidence>
<evidence type="ECO:0000256" key="11">
    <source>
        <dbReference type="ARBA" id="ARBA00023136"/>
    </source>
</evidence>
<gene>
    <name evidence="15" type="ORF">CCO03_03105</name>
</gene>
<dbReference type="GO" id="GO:0022904">
    <property type="term" value="P:respiratory electron transport chain"/>
    <property type="evidence" value="ECO:0007669"/>
    <property type="project" value="InterPro"/>
</dbReference>